<organism evidence="19 20">
    <name type="scientific">Hoylesella buccalis DNF00853</name>
    <dbReference type="NCBI Taxonomy" id="1401074"/>
    <lineage>
        <taxon>Bacteria</taxon>
        <taxon>Pseudomonadati</taxon>
        <taxon>Bacteroidota</taxon>
        <taxon>Bacteroidia</taxon>
        <taxon>Bacteroidales</taxon>
        <taxon>Prevotellaceae</taxon>
        <taxon>Hoylesella</taxon>
    </lineage>
</organism>
<evidence type="ECO:0000259" key="18">
    <source>
        <dbReference type="Pfam" id="PF07687"/>
    </source>
</evidence>
<keyword evidence="6" id="KW-0862">Zinc</keyword>
<dbReference type="Proteomes" id="UP000029556">
    <property type="component" value="Unassembled WGS sequence"/>
</dbReference>
<gene>
    <name evidence="19" type="ORF">HMPREF2137_01660</name>
</gene>
<evidence type="ECO:0000313" key="19">
    <source>
        <dbReference type="EMBL" id="KGF36727.1"/>
    </source>
</evidence>
<evidence type="ECO:0000256" key="6">
    <source>
        <dbReference type="ARBA" id="ARBA00022833"/>
    </source>
</evidence>
<keyword evidence="5" id="KW-0378">Hydrolase</keyword>
<keyword evidence="7" id="KW-0482">Metalloprotease</keyword>
<reference evidence="19 20" key="1">
    <citation type="submission" date="2014-07" db="EMBL/GenBank/DDBJ databases">
        <authorList>
            <person name="McCorrison J."/>
            <person name="Sanka R."/>
            <person name="Torralba M."/>
            <person name="Gillis M."/>
            <person name="Haft D.H."/>
            <person name="Methe B."/>
            <person name="Sutton G."/>
            <person name="Nelson K.E."/>
        </authorList>
    </citation>
    <scope>NUCLEOTIDE SEQUENCE [LARGE SCALE GENOMIC DNA]</scope>
    <source>
        <strain evidence="19 20">DNF00853</strain>
    </source>
</reference>
<evidence type="ECO:0000256" key="9">
    <source>
        <dbReference type="ARBA" id="ARBA00036421"/>
    </source>
</evidence>
<dbReference type="PIRSF" id="PIRSF016599">
    <property type="entry name" value="Xaa-His_dipept"/>
    <property type="match status" value="1"/>
</dbReference>
<dbReference type="InterPro" id="IPR011650">
    <property type="entry name" value="Peptidase_M20_dimer"/>
</dbReference>
<evidence type="ECO:0000256" key="15">
    <source>
        <dbReference type="ARBA" id="ARBA00076004"/>
    </source>
</evidence>
<evidence type="ECO:0000256" key="5">
    <source>
        <dbReference type="ARBA" id="ARBA00022801"/>
    </source>
</evidence>
<dbReference type="SUPFAM" id="SSF53187">
    <property type="entry name" value="Zn-dependent exopeptidases"/>
    <property type="match status" value="1"/>
</dbReference>
<dbReference type="GO" id="GO:0070573">
    <property type="term" value="F:metallodipeptidase activity"/>
    <property type="evidence" value="ECO:0007669"/>
    <property type="project" value="TreeGrafter"/>
</dbReference>
<dbReference type="Gene3D" id="3.40.630.10">
    <property type="entry name" value="Zn peptidases"/>
    <property type="match status" value="2"/>
</dbReference>
<protein>
    <recommendedName>
        <fullName evidence="13">Cytosol non-specific dipeptidase</fullName>
        <ecNumber evidence="10">3.4.13.18</ecNumber>
    </recommendedName>
    <alternativeName>
        <fullName evidence="16">Aminoacyl-histidine dipeptidase</fullName>
    </alternativeName>
    <alternativeName>
        <fullName evidence="15">Beta-alanyl-histidine dipeptidase</fullName>
    </alternativeName>
    <alternativeName>
        <fullName evidence="14">Carnosinase</fullName>
    </alternativeName>
    <alternativeName>
        <fullName evidence="11">Peptidase D</fullName>
    </alternativeName>
    <alternativeName>
        <fullName evidence="17">Xaa-His dipeptidase</fullName>
    </alternativeName>
</protein>
<evidence type="ECO:0000256" key="7">
    <source>
        <dbReference type="ARBA" id="ARBA00023049"/>
    </source>
</evidence>
<dbReference type="GO" id="GO:0046872">
    <property type="term" value="F:metal ion binding"/>
    <property type="evidence" value="ECO:0007669"/>
    <property type="project" value="UniProtKB-KW"/>
</dbReference>
<evidence type="ECO:0000256" key="10">
    <source>
        <dbReference type="ARBA" id="ARBA00038976"/>
    </source>
</evidence>
<dbReference type="PRINTS" id="PR00934">
    <property type="entry name" value="XHISDIPTASE"/>
</dbReference>
<dbReference type="FunFam" id="3.40.630.10:FF:000018">
    <property type="entry name" value="Aminoacyl-histidine dipeptidase PepD"/>
    <property type="match status" value="1"/>
</dbReference>
<dbReference type="EC" id="3.4.13.18" evidence="10"/>
<dbReference type="InterPro" id="IPR001160">
    <property type="entry name" value="Peptidase_M20C"/>
</dbReference>
<name>A0A096B1M9_9BACT</name>
<dbReference type="CDD" id="cd03890">
    <property type="entry name" value="M20_pepD"/>
    <property type="match status" value="1"/>
</dbReference>
<comment type="cofactor">
    <cofactor evidence="2">
        <name>Zn(2+)</name>
        <dbReference type="ChEBI" id="CHEBI:29105"/>
    </cofactor>
</comment>
<evidence type="ECO:0000256" key="3">
    <source>
        <dbReference type="ARBA" id="ARBA00022670"/>
    </source>
</evidence>
<proteinExistence type="inferred from homology"/>
<dbReference type="NCBIfam" id="TIGR01893">
    <property type="entry name" value="aa-his-dipept"/>
    <property type="match status" value="1"/>
</dbReference>
<comment type="cofactor">
    <cofactor evidence="1">
        <name>Co(2+)</name>
        <dbReference type="ChEBI" id="CHEBI:48828"/>
    </cofactor>
</comment>
<evidence type="ECO:0000256" key="17">
    <source>
        <dbReference type="ARBA" id="ARBA00078074"/>
    </source>
</evidence>
<evidence type="ECO:0000256" key="8">
    <source>
        <dbReference type="ARBA" id="ARBA00023285"/>
    </source>
</evidence>
<keyword evidence="8" id="KW-0170">Cobalt</keyword>
<evidence type="ECO:0000256" key="12">
    <source>
        <dbReference type="ARBA" id="ARBA00061423"/>
    </source>
</evidence>
<dbReference type="RefSeq" id="WP_036871681.1">
    <property type="nucleotide sequence ID" value="NZ_JRNN01000025.1"/>
</dbReference>
<evidence type="ECO:0000313" key="20">
    <source>
        <dbReference type="Proteomes" id="UP000029556"/>
    </source>
</evidence>
<evidence type="ECO:0000256" key="14">
    <source>
        <dbReference type="ARBA" id="ARBA00075285"/>
    </source>
</evidence>
<dbReference type="AlphaFoldDB" id="A0A096B1M9"/>
<keyword evidence="4" id="KW-0479">Metal-binding</keyword>
<dbReference type="Pfam" id="PF01546">
    <property type="entry name" value="Peptidase_M20"/>
    <property type="match status" value="1"/>
</dbReference>
<dbReference type="GO" id="GO:0005829">
    <property type="term" value="C:cytosol"/>
    <property type="evidence" value="ECO:0007669"/>
    <property type="project" value="TreeGrafter"/>
</dbReference>
<evidence type="ECO:0000256" key="11">
    <source>
        <dbReference type="ARBA" id="ARBA00044252"/>
    </source>
</evidence>
<comment type="similarity">
    <text evidence="12">Belongs to the peptidase M20C family.</text>
</comment>
<dbReference type="Pfam" id="PF07687">
    <property type="entry name" value="M20_dimer"/>
    <property type="match status" value="1"/>
</dbReference>
<evidence type="ECO:0000256" key="4">
    <source>
        <dbReference type="ARBA" id="ARBA00022723"/>
    </source>
</evidence>
<accession>A0A096B1M9</accession>
<evidence type="ECO:0000256" key="13">
    <source>
        <dbReference type="ARBA" id="ARBA00071271"/>
    </source>
</evidence>
<dbReference type="PANTHER" id="PTHR43501:SF1">
    <property type="entry name" value="CYTOSOL NON-SPECIFIC DIPEPTIDASE"/>
    <property type="match status" value="1"/>
</dbReference>
<comment type="catalytic activity">
    <reaction evidence="9">
        <text>Hydrolysis of dipeptides, preferentially hydrophobic dipeptides including prolyl amino acids.</text>
        <dbReference type="EC" id="3.4.13.18"/>
    </reaction>
</comment>
<dbReference type="OrthoDB" id="9773892at2"/>
<keyword evidence="3" id="KW-0645">Protease</keyword>
<evidence type="ECO:0000256" key="2">
    <source>
        <dbReference type="ARBA" id="ARBA00001947"/>
    </source>
</evidence>
<comment type="caution">
    <text evidence="19">The sequence shown here is derived from an EMBL/GenBank/DDBJ whole genome shotgun (WGS) entry which is preliminary data.</text>
</comment>
<dbReference type="FunFam" id="3.40.630.10:FF:000015">
    <property type="entry name" value="Aminoacyl-histidine dipeptidase PepD"/>
    <property type="match status" value="1"/>
</dbReference>
<feature type="domain" description="Peptidase M20 dimerisation" evidence="18">
    <location>
        <begin position="206"/>
        <end position="279"/>
    </location>
</feature>
<dbReference type="PANTHER" id="PTHR43501">
    <property type="entry name" value="CYTOSOL NON-SPECIFIC DIPEPTIDASE"/>
    <property type="match status" value="1"/>
</dbReference>
<sequence>MEKKDLQPACVFKQFAKINEIPRPSKREEKMIEYLKEFGKSHQLETSVDETGNVIIRKPATKGYENRATVILQSHMDMVCDKLVDVEFDFDKDAIQTYIDGEWLTAKGTTLGADDGIGVAMELAVLESNDIEHGPIECVFTVDEETQLTGALGMKAGFMTGDYLINLDSEDEGKIFVSCAGGRSTIATFDYKAEEAPKDHFFMQISLKGLVGGHSGDDINKKRANAIKVLTRFLFNEQEKFDLRLARFNSGKLHNAIPRDGKVVFAVPNDAKEQVRADWNVFHHEVMQEFHVTDTDMVFNMESTEPQQVLPKDVSSKLILALQAVDNGIFAMCQDELLANMVETSSNVAAVKTMDGKVEILSSQRSNVMSNLENMCNTVKAAYQLAGAKVEQTDGYPAWNMNPDSKLVKLTVETYKKLFNKEPEVLGIHAGLECGLFSERYPHIDMVSFGPTLRFVHTPDERLHIPTVQMVWDHLLEILKNIPVRK</sequence>
<dbReference type="EMBL" id="JRNN01000025">
    <property type="protein sequence ID" value="KGF36727.1"/>
    <property type="molecule type" value="Genomic_DNA"/>
</dbReference>
<dbReference type="InterPro" id="IPR002933">
    <property type="entry name" value="Peptidase_M20"/>
</dbReference>
<dbReference type="GO" id="GO:0006508">
    <property type="term" value="P:proteolysis"/>
    <property type="evidence" value="ECO:0007669"/>
    <property type="project" value="UniProtKB-KW"/>
</dbReference>
<evidence type="ECO:0000256" key="16">
    <source>
        <dbReference type="ARBA" id="ARBA00077688"/>
    </source>
</evidence>
<evidence type="ECO:0000256" key="1">
    <source>
        <dbReference type="ARBA" id="ARBA00001941"/>
    </source>
</evidence>